<dbReference type="GO" id="GO:0006520">
    <property type="term" value="P:amino acid metabolic process"/>
    <property type="evidence" value="ECO:0007669"/>
    <property type="project" value="InterPro"/>
</dbReference>
<dbReference type="GO" id="GO:0016743">
    <property type="term" value="F:carboxyl- or carbamoyltransferase activity"/>
    <property type="evidence" value="ECO:0007669"/>
    <property type="project" value="InterPro"/>
</dbReference>
<name>A0A1G1W4B8_9BACT</name>
<keyword evidence="1" id="KW-0808">Transferase</keyword>
<evidence type="ECO:0000313" key="3">
    <source>
        <dbReference type="Proteomes" id="UP000176723"/>
    </source>
</evidence>
<dbReference type="STRING" id="1797593.A3A65_00755"/>
<proteinExistence type="predicted"/>
<dbReference type="Proteomes" id="UP000176723">
    <property type="component" value="Unassembled WGS sequence"/>
</dbReference>
<accession>A0A1G1W4B8</accession>
<dbReference type="Gene3D" id="3.40.50.1370">
    <property type="entry name" value="Aspartate/ornithine carbamoyltransferase"/>
    <property type="match status" value="2"/>
</dbReference>
<gene>
    <name evidence="2" type="ORF">A3A65_00755</name>
</gene>
<dbReference type="EMBL" id="MHCL01000002">
    <property type="protein sequence ID" value="OGY22505.1"/>
    <property type="molecule type" value="Genomic_DNA"/>
</dbReference>
<comment type="caution">
    <text evidence="2">The sequence shown here is derived from an EMBL/GenBank/DDBJ whole genome shotgun (WGS) entry which is preliminary data.</text>
</comment>
<dbReference type="AlphaFoldDB" id="A0A1G1W4B8"/>
<protein>
    <submittedName>
        <fullName evidence="2">Uncharacterized protein</fullName>
    </submittedName>
</protein>
<dbReference type="InterPro" id="IPR036901">
    <property type="entry name" value="Asp/Orn_carbamoylTrfase_sf"/>
</dbReference>
<dbReference type="GO" id="GO:0016597">
    <property type="term" value="F:amino acid binding"/>
    <property type="evidence" value="ECO:0007669"/>
    <property type="project" value="InterPro"/>
</dbReference>
<evidence type="ECO:0000256" key="1">
    <source>
        <dbReference type="ARBA" id="ARBA00022679"/>
    </source>
</evidence>
<reference evidence="2 3" key="1">
    <citation type="journal article" date="2016" name="Nat. Commun.">
        <title>Thousands of microbial genomes shed light on interconnected biogeochemical processes in an aquifer system.</title>
        <authorList>
            <person name="Anantharaman K."/>
            <person name="Brown C.T."/>
            <person name="Hug L.A."/>
            <person name="Sharon I."/>
            <person name="Castelle C.J."/>
            <person name="Probst A.J."/>
            <person name="Thomas B.C."/>
            <person name="Singh A."/>
            <person name="Wilkins M.J."/>
            <person name="Karaoz U."/>
            <person name="Brodie E.L."/>
            <person name="Williams K.H."/>
            <person name="Hubbard S.S."/>
            <person name="Banfield J.F."/>
        </authorList>
    </citation>
    <scope>NUCLEOTIDE SEQUENCE [LARGE SCALE GENOMIC DNA]</scope>
</reference>
<sequence length="61" mass="7342">MSEEARTCEVSRSVFERYRRQLYLQAGYKPFIIATMILLTKFEKPVHIIRAVLRKNKKRNI</sequence>
<organism evidence="2 3">
    <name type="scientific">Candidatus Chisholmbacteria bacterium RIFCSPLOWO2_01_FULL_49_14</name>
    <dbReference type="NCBI Taxonomy" id="1797593"/>
    <lineage>
        <taxon>Bacteria</taxon>
        <taxon>Candidatus Chisholmiibacteriota</taxon>
    </lineage>
</organism>
<evidence type="ECO:0000313" key="2">
    <source>
        <dbReference type="EMBL" id="OGY22505.1"/>
    </source>
</evidence>